<dbReference type="OrthoDB" id="2219495at2759"/>
<organism evidence="7 8">
    <name type="scientific">Laccaria amethystina LaAM-08-1</name>
    <dbReference type="NCBI Taxonomy" id="1095629"/>
    <lineage>
        <taxon>Eukaryota</taxon>
        <taxon>Fungi</taxon>
        <taxon>Dikarya</taxon>
        <taxon>Basidiomycota</taxon>
        <taxon>Agaricomycotina</taxon>
        <taxon>Agaricomycetes</taxon>
        <taxon>Agaricomycetidae</taxon>
        <taxon>Agaricales</taxon>
        <taxon>Agaricineae</taxon>
        <taxon>Hydnangiaceae</taxon>
        <taxon>Laccaria</taxon>
    </lineage>
</organism>
<dbReference type="InterPro" id="IPR006076">
    <property type="entry name" value="FAD-dep_OxRdtase"/>
</dbReference>
<accession>A0A0C9YFT4</accession>
<keyword evidence="8" id="KW-1185">Reference proteome</keyword>
<dbReference type="Pfam" id="PF01266">
    <property type="entry name" value="DAO"/>
    <property type="match status" value="1"/>
</dbReference>
<name>A0A0C9YFT4_9AGAR</name>
<protein>
    <recommendedName>
        <fullName evidence="6">FAD dependent oxidoreductase domain-containing protein</fullName>
    </recommendedName>
</protein>
<dbReference type="InterPro" id="IPR045170">
    <property type="entry name" value="MTOX"/>
</dbReference>
<dbReference type="InterPro" id="IPR036188">
    <property type="entry name" value="FAD/NAD-bd_sf"/>
</dbReference>
<reference evidence="7 8" key="1">
    <citation type="submission" date="2014-04" db="EMBL/GenBank/DDBJ databases">
        <authorList>
            <consortium name="DOE Joint Genome Institute"/>
            <person name="Kuo A."/>
            <person name="Kohler A."/>
            <person name="Nagy L.G."/>
            <person name="Floudas D."/>
            <person name="Copeland A."/>
            <person name="Barry K.W."/>
            <person name="Cichocki N."/>
            <person name="Veneault-Fourrey C."/>
            <person name="LaButti K."/>
            <person name="Lindquist E.A."/>
            <person name="Lipzen A."/>
            <person name="Lundell T."/>
            <person name="Morin E."/>
            <person name="Murat C."/>
            <person name="Sun H."/>
            <person name="Tunlid A."/>
            <person name="Henrissat B."/>
            <person name="Grigoriev I.V."/>
            <person name="Hibbett D.S."/>
            <person name="Martin F."/>
            <person name="Nordberg H.P."/>
            <person name="Cantor M.N."/>
            <person name="Hua S.X."/>
        </authorList>
    </citation>
    <scope>NUCLEOTIDE SEQUENCE [LARGE SCALE GENOMIC DNA]</scope>
    <source>
        <strain evidence="7 8">LaAM-08-1</strain>
    </source>
</reference>
<evidence type="ECO:0000313" key="7">
    <source>
        <dbReference type="EMBL" id="KIK09277.1"/>
    </source>
</evidence>
<evidence type="ECO:0000259" key="6">
    <source>
        <dbReference type="Pfam" id="PF01266"/>
    </source>
</evidence>
<dbReference type="PANTHER" id="PTHR10961">
    <property type="entry name" value="PEROXISOMAL SARCOSINE OXIDASE"/>
    <property type="match status" value="1"/>
</dbReference>
<keyword evidence="4" id="KW-0274">FAD</keyword>
<dbReference type="Gene3D" id="3.30.9.10">
    <property type="entry name" value="D-Amino Acid Oxidase, subunit A, domain 2"/>
    <property type="match status" value="1"/>
</dbReference>
<dbReference type="Gene3D" id="3.50.50.60">
    <property type="entry name" value="FAD/NAD(P)-binding domain"/>
    <property type="match status" value="1"/>
</dbReference>
<evidence type="ECO:0000313" key="8">
    <source>
        <dbReference type="Proteomes" id="UP000054477"/>
    </source>
</evidence>
<dbReference type="AlphaFoldDB" id="A0A0C9YFT4"/>
<dbReference type="SUPFAM" id="SSF54373">
    <property type="entry name" value="FAD-linked reductases, C-terminal domain"/>
    <property type="match status" value="1"/>
</dbReference>
<dbReference type="GO" id="GO:0004657">
    <property type="term" value="F:proline dehydrogenase activity"/>
    <property type="evidence" value="ECO:0007669"/>
    <property type="project" value="TreeGrafter"/>
</dbReference>
<dbReference type="SUPFAM" id="SSF51905">
    <property type="entry name" value="FAD/NAD(P)-binding domain"/>
    <property type="match status" value="1"/>
</dbReference>
<evidence type="ECO:0000256" key="5">
    <source>
        <dbReference type="ARBA" id="ARBA00023002"/>
    </source>
</evidence>
<gene>
    <name evidence="7" type="ORF">K443DRAFT_671770</name>
</gene>
<evidence type="ECO:0000256" key="1">
    <source>
        <dbReference type="ARBA" id="ARBA00001974"/>
    </source>
</evidence>
<dbReference type="HOGENOM" id="CLU_007884_0_1_1"/>
<reference evidence="8" key="2">
    <citation type="submission" date="2015-01" db="EMBL/GenBank/DDBJ databases">
        <title>Evolutionary Origins and Diversification of the Mycorrhizal Mutualists.</title>
        <authorList>
            <consortium name="DOE Joint Genome Institute"/>
            <consortium name="Mycorrhizal Genomics Consortium"/>
            <person name="Kohler A."/>
            <person name="Kuo A."/>
            <person name="Nagy L.G."/>
            <person name="Floudas D."/>
            <person name="Copeland A."/>
            <person name="Barry K.W."/>
            <person name="Cichocki N."/>
            <person name="Veneault-Fourrey C."/>
            <person name="LaButti K."/>
            <person name="Lindquist E.A."/>
            <person name="Lipzen A."/>
            <person name="Lundell T."/>
            <person name="Morin E."/>
            <person name="Murat C."/>
            <person name="Riley R."/>
            <person name="Ohm R."/>
            <person name="Sun H."/>
            <person name="Tunlid A."/>
            <person name="Henrissat B."/>
            <person name="Grigoriev I.V."/>
            <person name="Hibbett D.S."/>
            <person name="Martin F."/>
        </authorList>
    </citation>
    <scope>NUCLEOTIDE SEQUENCE [LARGE SCALE GENOMIC DNA]</scope>
    <source>
        <strain evidence="8">LaAM-08-1</strain>
    </source>
</reference>
<proteinExistence type="inferred from homology"/>
<sequence>MVHADQPIVIVGAGCFGLSAAYHLLRRGYVDVTVLDRSFNLPAPDAASNDLNRIVRSSYSDSFYSGLAREAISSWKDVKEWGNTYHESGVLVLGAPMEEKTYVDQSYTNDVALGAVVQRLDNVDAIRSVFPVQIHTASFSGRTGFLNRDGGWANAGQGLSILLSKVAALGGKIFPGKAVKNLIRKEGRTVGVLCEDDDTFEAITVILATGSWTPSAFPQLNLGCACLATGQSIAMVQLSEEEADKYRLCPVVLDFSSGFYIFPPNNKNVVKMAIHSAGYTHTREAVSTPRTISSDPVDGHCIPKASLQELRKHLRSVYPDLADKPFSNTRLCWYNDSPDGDWVIGRFPADSSLILATAGSGHAYKFLPVIGRLVADLADNKLDPKVAGKFAIDRVYLGPDTSRSGPAIELDLDQLCTQQDLEN</sequence>
<keyword evidence="5" id="KW-0560">Oxidoreductase</keyword>
<dbReference type="GO" id="GO:0050660">
    <property type="term" value="F:flavin adenine dinucleotide binding"/>
    <property type="evidence" value="ECO:0007669"/>
    <property type="project" value="InterPro"/>
</dbReference>
<dbReference type="GO" id="GO:0050031">
    <property type="term" value="F:L-pipecolate oxidase activity"/>
    <property type="evidence" value="ECO:0007669"/>
    <property type="project" value="TreeGrafter"/>
</dbReference>
<dbReference type="Proteomes" id="UP000054477">
    <property type="component" value="Unassembled WGS sequence"/>
</dbReference>
<evidence type="ECO:0000256" key="3">
    <source>
        <dbReference type="ARBA" id="ARBA00022630"/>
    </source>
</evidence>
<dbReference type="GO" id="GO:0008115">
    <property type="term" value="F:sarcosine oxidase activity"/>
    <property type="evidence" value="ECO:0007669"/>
    <property type="project" value="TreeGrafter"/>
</dbReference>
<dbReference type="PANTHER" id="PTHR10961:SF46">
    <property type="entry name" value="PEROXISOMAL SARCOSINE OXIDASE"/>
    <property type="match status" value="1"/>
</dbReference>
<feature type="domain" description="FAD dependent oxidoreductase" evidence="6">
    <location>
        <begin position="8"/>
        <end position="377"/>
    </location>
</feature>
<comment type="similarity">
    <text evidence="2">Belongs to the MSOX/MTOX family.</text>
</comment>
<dbReference type="EMBL" id="KN838539">
    <property type="protein sequence ID" value="KIK09277.1"/>
    <property type="molecule type" value="Genomic_DNA"/>
</dbReference>
<evidence type="ECO:0000256" key="4">
    <source>
        <dbReference type="ARBA" id="ARBA00022827"/>
    </source>
</evidence>
<evidence type="ECO:0000256" key="2">
    <source>
        <dbReference type="ARBA" id="ARBA00010989"/>
    </source>
</evidence>
<dbReference type="STRING" id="1095629.A0A0C9YFT4"/>
<comment type="cofactor">
    <cofactor evidence="1">
        <name>FAD</name>
        <dbReference type="ChEBI" id="CHEBI:57692"/>
    </cofactor>
</comment>
<keyword evidence="3" id="KW-0285">Flavoprotein</keyword>